<gene>
    <name evidence="11" type="ORF">SAMN04488071_0429</name>
</gene>
<keyword evidence="5" id="KW-0201">Cytochrome c-type biogenesis</keyword>
<keyword evidence="12" id="KW-1185">Reference proteome</keyword>
<evidence type="ECO:0000256" key="3">
    <source>
        <dbReference type="ARBA" id="ARBA00022723"/>
    </source>
</evidence>
<dbReference type="CDD" id="cd16378">
    <property type="entry name" value="CcmH_N"/>
    <property type="match status" value="1"/>
</dbReference>
<evidence type="ECO:0000256" key="4">
    <source>
        <dbReference type="ARBA" id="ARBA00022729"/>
    </source>
</evidence>
<dbReference type="GO" id="GO:0017004">
    <property type="term" value="P:cytochrome complex assembly"/>
    <property type="evidence" value="ECO:0007669"/>
    <property type="project" value="UniProtKB-KW"/>
</dbReference>
<dbReference type="AlphaFoldDB" id="A0A1G6U0M9"/>
<dbReference type="RefSeq" id="WP_068308465.1">
    <property type="nucleotide sequence ID" value="NZ_FNAK01000001.1"/>
</dbReference>
<dbReference type="PANTHER" id="PTHR47870">
    <property type="entry name" value="CYTOCHROME C-TYPE BIOGENESIS PROTEIN CCMH"/>
    <property type="match status" value="1"/>
</dbReference>
<dbReference type="FunFam" id="1.10.8.640:FF:000001">
    <property type="entry name" value="Cytochrome c-type biogenesis protein"/>
    <property type="match status" value="1"/>
</dbReference>
<evidence type="ECO:0000256" key="8">
    <source>
        <dbReference type="ARBA" id="ARBA00060491"/>
    </source>
</evidence>
<evidence type="ECO:0000256" key="5">
    <source>
        <dbReference type="ARBA" id="ARBA00022748"/>
    </source>
</evidence>
<proteinExistence type="inferred from homology"/>
<dbReference type="InterPro" id="IPR038297">
    <property type="entry name" value="CcmH/CycL/NrfF/Ccl2_sf"/>
</dbReference>
<evidence type="ECO:0000256" key="6">
    <source>
        <dbReference type="ARBA" id="ARBA00023004"/>
    </source>
</evidence>
<evidence type="ECO:0000256" key="7">
    <source>
        <dbReference type="ARBA" id="ARBA00037230"/>
    </source>
</evidence>
<dbReference type="STRING" id="637679.GCA_001550055_00460"/>
<evidence type="ECO:0000259" key="10">
    <source>
        <dbReference type="Pfam" id="PF03918"/>
    </source>
</evidence>
<dbReference type="GO" id="GO:0046872">
    <property type="term" value="F:metal ion binding"/>
    <property type="evidence" value="ECO:0007669"/>
    <property type="project" value="UniProtKB-KW"/>
</dbReference>
<evidence type="ECO:0000313" key="11">
    <source>
        <dbReference type="EMBL" id="SDD34889.1"/>
    </source>
</evidence>
<sequence>MMRALTAFLLTIALTVAALAVAVDEKPLEDPAKEAMARELMKELRCVVCQNQSIEDSNADIARDLRQIVRERIAMGDTPDNVKAYLVDRYGDYVLLEPPLKPTTYFLWGSPFIFLGFVVYMVLRSRKKPVAPAPLSAEEQAELDTILGKREDDA</sequence>
<comment type="similarity">
    <text evidence="1 9">Belongs to the CcmH/CycL/Ccl2/NrfF family.</text>
</comment>
<comment type="function">
    <text evidence="7">Required for the biogenesis of c-type cytochromes. Possible subunit of a heme lyase.</text>
</comment>
<keyword evidence="9" id="KW-0472">Membrane</keyword>
<organism evidence="11 12">
    <name type="scientific">Kordiimonas lacus</name>
    <dbReference type="NCBI Taxonomy" id="637679"/>
    <lineage>
        <taxon>Bacteria</taxon>
        <taxon>Pseudomonadati</taxon>
        <taxon>Pseudomonadota</taxon>
        <taxon>Alphaproteobacteria</taxon>
        <taxon>Kordiimonadales</taxon>
        <taxon>Kordiimonadaceae</taxon>
        <taxon>Kordiimonas</taxon>
    </lineage>
</organism>
<feature type="transmembrane region" description="Helical" evidence="9">
    <location>
        <begin position="105"/>
        <end position="123"/>
    </location>
</feature>
<keyword evidence="6 9" id="KW-0408">Iron</keyword>
<protein>
    <recommendedName>
        <fullName evidence="9">Cytochrome c-type biogenesis protein</fullName>
    </recommendedName>
</protein>
<evidence type="ECO:0000256" key="9">
    <source>
        <dbReference type="RuleBase" id="RU364112"/>
    </source>
</evidence>
<accession>A0A1G6U0M9</accession>
<dbReference type="GO" id="GO:0005886">
    <property type="term" value="C:plasma membrane"/>
    <property type="evidence" value="ECO:0007669"/>
    <property type="project" value="TreeGrafter"/>
</dbReference>
<dbReference type="Pfam" id="PF03918">
    <property type="entry name" value="CcmH"/>
    <property type="match status" value="1"/>
</dbReference>
<comment type="subcellular location">
    <subcellularLocation>
        <location evidence="8">Membrane</location>
        <topology evidence="8">Single-pass membrane protein</topology>
        <orientation evidence="8">Periplasmic side</orientation>
    </subcellularLocation>
</comment>
<dbReference type="InterPro" id="IPR051263">
    <property type="entry name" value="C-type_cytochrome_biogenesis"/>
</dbReference>
<keyword evidence="9" id="KW-0812">Transmembrane</keyword>
<name>A0A1G6U0M9_9PROT</name>
<dbReference type="PANTHER" id="PTHR47870:SF1">
    <property type="entry name" value="CYTOCHROME C-TYPE BIOGENESIS PROTEIN CCMH"/>
    <property type="match status" value="1"/>
</dbReference>
<dbReference type="Proteomes" id="UP000183685">
    <property type="component" value="Unassembled WGS sequence"/>
</dbReference>
<reference evidence="11 12" key="1">
    <citation type="submission" date="2016-10" db="EMBL/GenBank/DDBJ databases">
        <authorList>
            <person name="de Groot N.N."/>
        </authorList>
    </citation>
    <scope>NUCLEOTIDE SEQUENCE [LARGE SCALE GENOMIC DNA]</scope>
    <source>
        <strain evidence="11 12">CGMCC 1.9109</strain>
    </source>
</reference>
<keyword evidence="3 9" id="KW-0479">Metal-binding</keyword>
<evidence type="ECO:0000313" key="12">
    <source>
        <dbReference type="Proteomes" id="UP000183685"/>
    </source>
</evidence>
<feature type="signal peptide" evidence="9">
    <location>
        <begin position="1"/>
        <end position="20"/>
    </location>
</feature>
<feature type="domain" description="CcmH/CycL/Ccl2/NrfF N-terminal" evidence="10">
    <location>
        <begin position="9"/>
        <end position="147"/>
    </location>
</feature>
<dbReference type="Gene3D" id="1.10.8.640">
    <property type="entry name" value="Cytochrome C biogenesis protein"/>
    <property type="match status" value="1"/>
</dbReference>
<dbReference type="InterPro" id="IPR005616">
    <property type="entry name" value="CcmH/CycL/Ccl2/NrfF_N"/>
</dbReference>
<keyword evidence="9" id="KW-1133">Transmembrane helix</keyword>
<dbReference type="EMBL" id="FNAK01000001">
    <property type="protein sequence ID" value="SDD34889.1"/>
    <property type="molecule type" value="Genomic_DNA"/>
</dbReference>
<keyword evidence="4 9" id="KW-0732">Signal</keyword>
<evidence type="ECO:0000256" key="2">
    <source>
        <dbReference type="ARBA" id="ARBA00022617"/>
    </source>
</evidence>
<evidence type="ECO:0000256" key="1">
    <source>
        <dbReference type="ARBA" id="ARBA00010342"/>
    </source>
</evidence>
<keyword evidence="2 9" id="KW-0349">Heme</keyword>
<feature type="chain" id="PRO_5011022558" description="Cytochrome c-type biogenesis protein" evidence="9">
    <location>
        <begin position="21"/>
        <end position="154"/>
    </location>
</feature>